<protein>
    <submittedName>
        <fullName evidence="1">Uncharacterized protein</fullName>
    </submittedName>
</protein>
<evidence type="ECO:0000313" key="1">
    <source>
        <dbReference type="EMBL" id="MBF1306314.1"/>
    </source>
</evidence>
<dbReference type="EMBL" id="JABZRE010000001">
    <property type="protein sequence ID" value="MBF1306314.1"/>
    <property type="molecule type" value="Genomic_DNA"/>
</dbReference>
<comment type="caution">
    <text evidence="1">The sequence shown here is derived from an EMBL/GenBank/DDBJ whole genome shotgun (WGS) entry which is preliminary data.</text>
</comment>
<proteinExistence type="predicted"/>
<dbReference type="AlphaFoldDB" id="A0A930DY06"/>
<evidence type="ECO:0000313" key="2">
    <source>
        <dbReference type="Proteomes" id="UP000758611"/>
    </source>
</evidence>
<sequence>MKRFWIKLGIVLTLIIAFVGGNYWAFKIGWWEKTLSTTVIPFQFLRSKESQSLAGMAVKAEGNRSAEKVKEELKPFTDLFSVDKIKRPAIDKAGFSSESLAKLEKILDPIYGIDYQYIGKASVSGWIQTNKGWNPILTLSIYNDTSYINNYSMELYKGESGWEIGEVISETQDLFAYPELDNSFNFSYIDLSISQDEKFVKNKLWESYTSSLDPEVLNLLKGNYQNLISKVVYFEYSTTVKSYRSFNTPTGIKQVVREQLLDNVNSPLFDLKMAS</sequence>
<reference evidence="1" key="1">
    <citation type="submission" date="2020-04" db="EMBL/GenBank/DDBJ databases">
        <title>Deep metagenomics examines the oral microbiome during advanced dental caries in children, revealing novel taxa and co-occurrences with host molecules.</title>
        <authorList>
            <person name="Baker J.L."/>
            <person name="Morton J.T."/>
            <person name="Dinis M."/>
            <person name="Alvarez R."/>
            <person name="Tran N.C."/>
            <person name="Knight R."/>
            <person name="Edlund A."/>
        </authorList>
    </citation>
    <scope>NUCLEOTIDE SEQUENCE</scope>
    <source>
        <strain evidence="1">JCVI_23_bin.11</strain>
    </source>
</reference>
<dbReference type="RefSeq" id="WP_278476799.1">
    <property type="nucleotide sequence ID" value="NZ_JABZRE010000001.1"/>
</dbReference>
<organism evidence="1 2">
    <name type="scientific">Parvimonas micra</name>
    <dbReference type="NCBI Taxonomy" id="33033"/>
    <lineage>
        <taxon>Bacteria</taxon>
        <taxon>Bacillati</taxon>
        <taxon>Bacillota</taxon>
        <taxon>Tissierellia</taxon>
        <taxon>Tissierellales</taxon>
        <taxon>Peptoniphilaceae</taxon>
        <taxon>Parvimonas</taxon>
    </lineage>
</organism>
<dbReference type="Proteomes" id="UP000758611">
    <property type="component" value="Unassembled WGS sequence"/>
</dbReference>
<name>A0A930DY06_9FIRM</name>
<accession>A0A930DY06</accession>
<gene>
    <name evidence="1" type="ORF">HXM94_00805</name>
</gene>